<accession>A0ACC2C1K9</accession>
<reference evidence="2" key="1">
    <citation type="journal article" date="2024" name="Proc. Natl. Acad. Sci. U.S.A.">
        <title>Extraordinary preservation of gene collinearity over three hundred million years revealed in homosporous lycophytes.</title>
        <authorList>
            <person name="Li C."/>
            <person name="Wickell D."/>
            <person name="Kuo L.Y."/>
            <person name="Chen X."/>
            <person name="Nie B."/>
            <person name="Liao X."/>
            <person name="Peng D."/>
            <person name="Ji J."/>
            <person name="Jenkins J."/>
            <person name="Williams M."/>
            <person name="Shu S."/>
            <person name="Plott C."/>
            <person name="Barry K."/>
            <person name="Rajasekar S."/>
            <person name="Grimwood J."/>
            <person name="Han X."/>
            <person name="Sun S."/>
            <person name="Hou Z."/>
            <person name="He W."/>
            <person name="Dai G."/>
            <person name="Sun C."/>
            <person name="Schmutz J."/>
            <person name="Leebens-Mack J.H."/>
            <person name="Li F.W."/>
            <person name="Wang L."/>
        </authorList>
    </citation>
    <scope>NUCLEOTIDE SEQUENCE [LARGE SCALE GENOMIC DNA]</scope>
    <source>
        <strain evidence="2">cv. PW_Plant_1</strain>
    </source>
</reference>
<keyword evidence="2" id="KW-1185">Reference proteome</keyword>
<name>A0ACC2C1K9_DIPCM</name>
<evidence type="ECO:0000313" key="1">
    <source>
        <dbReference type="EMBL" id="KAJ7535900.1"/>
    </source>
</evidence>
<evidence type="ECO:0000313" key="2">
    <source>
        <dbReference type="Proteomes" id="UP001162992"/>
    </source>
</evidence>
<dbReference type="EMBL" id="CM055103">
    <property type="protein sequence ID" value="KAJ7535900.1"/>
    <property type="molecule type" value="Genomic_DNA"/>
</dbReference>
<organism evidence="1 2">
    <name type="scientific">Diphasiastrum complanatum</name>
    <name type="common">Issler's clubmoss</name>
    <name type="synonym">Lycopodium complanatum</name>
    <dbReference type="NCBI Taxonomy" id="34168"/>
    <lineage>
        <taxon>Eukaryota</taxon>
        <taxon>Viridiplantae</taxon>
        <taxon>Streptophyta</taxon>
        <taxon>Embryophyta</taxon>
        <taxon>Tracheophyta</taxon>
        <taxon>Lycopodiopsida</taxon>
        <taxon>Lycopodiales</taxon>
        <taxon>Lycopodiaceae</taxon>
        <taxon>Lycopodioideae</taxon>
        <taxon>Diphasiastrum</taxon>
    </lineage>
</organism>
<dbReference type="Proteomes" id="UP001162992">
    <property type="component" value="Chromosome 12"/>
</dbReference>
<proteinExistence type="predicted"/>
<protein>
    <submittedName>
        <fullName evidence="1">Uncharacterized protein</fullName>
    </submittedName>
</protein>
<sequence>MARLPAALLVVLLLVELAVFPTQSFVAALSEIRVEHQASDGLAVGRNLRVSNCPSACNVRCSQASKHKPCMKYCQLCCNKCLCVPPGYYGNKQYCPCYANLKNARGGPKCP</sequence>
<comment type="caution">
    <text evidence="1">The sequence shown here is derived from an EMBL/GenBank/DDBJ whole genome shotgun (WGS) entry which is preliminary data.</text>
</comment>
<gene>
    <name evidence="1" type="ORF">O6H91_12G050300</name>
</gene>